<accession>A0ABW1L129</accession>
<dbReference type="InterPro" id="IPR040079">
    <property type="entry name" value="Glutathione_S-Trfase"/>
</dbReference>
<evidence type="ECO:0000259" key="2">
    <source>
        <dbReference type="PROSITE" id="PS50404"/>
    </source>
</evidence>
<evidence type="ECO:0000313" key="5">
    <source>
        <dbReference type="Proteomes" id="UP001596116"/>
    </source>
</evidence>
<dbReference type="EMBL" id="JBHPON010000002">
    <property type="protein sequence ID" value="MFC6036612.1"/>
    <property type="molecule type" value="Genomic_DNA"/>
</dbReference>
<dbReference type="Gene3D" id="3.40.30.10">
    <property type="entry name" value="Glutaredoxin"/>
    <property type="match status" value="1"/>
</dbReference>
<feature type="domain" description="GST N-terminal" evidence="2">
    <location>
        <begin position="2"/>
        <end position="88"/>
    </location>
</feature>
<comment type="caution">
    <text evidence="4">The sequence shown here is derived from an EMBL/GenBank/DDBJ whole genome shotgun (WGS) entry which is preliminary data.</text>
</comment>
<name>A0ABW1L129_9PROT</name>
<dbReference type="PANTHER" id="PTHR44051:SF8">
    <property type="entry name" value="GLUTATHIONE S-TRANSFERASE GSTA"/>
    <property type="match status" value="1"/>
</dbReference>
<dbReference type="SUPFAM" id="SSF47616">
    <property type="entry name" value="GST C-terminal domain-like"/>
    <property type="match status" value="1"/>
</dbReference>
<dbReference type="Pfam" id="PF02798">
    <property type="entry name" value="GST_N"/>
    <property type="match status" value="1"/>
</dbReference>
<gene>
    <name evidence="4" type="ORF">ACFMB1_13725</name>
</gene>
<dbReference type="SFLD" id="SFLDG00358">
    <property type="entry name" value="Main_(cytGST)"/>
    <property type="match status" value="1"/>
</dbReference>
<dbReference type="PROSITE" id="PS50404">
    <property type="entry name" value="GST_NTER"/>
    <property type="match status" value="1"/>
</dbReference>
<organism evidence="4 5">
    <name type="scientific">Hyphococcus aureus</name>
    <dbReference type="NCBI Taxonomy" id="2666033"/>
    <lineage>
        <taxon>Bacteria</taxon>
        <taxon>Pseudomonadati</taxon>
        <taxon>Pseudomonadota</taxon>
        <taxon>Alphaproteobacteria</taxon>
        <taxon>Parvularculales</taxon>
        <taxon>Parvularculaceae</taxon>
        <taxon>Hyphococcus</taxon>
    </lineage>
</organism>
<feature type="domain" description="GST C-terminal" evidence="3">
    <location>
        <begin position="93"/>
        <end position="252"/>
    </location>
</feature>
<dbReference type="InterPro" id="IPR036249">
    <property type="entry name" value="Thioredoxin-like_sf"/>
</dbReference>
<evidence type="ECO:0000313" key="4">
    <source>
        <dbReference type="EMBL" id="MFC6036612.1"/>
    </source>
</evidence>
<reference evidence="4 5" key="1">
    <citation type="submission" date="2024-09" db="EMBL/GenBank/DDBJ databases">
        <authorList>
            <person name="Zhang Z.-H."/>
        </authorList>
    </citation>
    <scope>NUCLEOTIDE SEQUENCE [LARGE SCALE GENOMIC DNA]</scope>
    <source>
        <strain evidence="4 5">HHTR114</strain>
    </source>
</reference>
<evidence type="ECO:0000256" key="1">
    <source>
        <dbReference type="RuleBase" id="RU003494"/>
    </source>
</evidence>
<dbReference type="SUPFAM" id="SSF52833">
    <property type="entry name" value="Thioredoxin-like"/>
    <property type="match status" value="1"/>
</dbReference>
<dbReference type="InterPro" id="IPR004046">
    <property type="entry name" value="GST_C"/>
</dbReference>
<dbReference type="Pfam" id="PF00043">
    <property type="entry name" value="GST_C"/>
    <property type="match status" value="1"/>
</dbReference>
<dbReference type="Gene3D" id="1.20.1050.10">
    <property type="match status" value="1"/>
</dbReference>
<protein>
    <submittedName>
        <fullName evidence="4">Glutathione S-transferase family protein</fullName>
    </submittedName>
</protein>
<dbReference type="InterPro" id="IPR036282">
    <property type="entry name" value="Glutathione-S-Trfase_C_sf"/>
</dbReference>
<dbReference type="SFLD" id="SFLDS00019">
    <property type="entry name" value="Glutathione_Transferase_(cytos"/>
    <property type="match status" value="1"/>
</dbReference>
<dbReference type="InterPro" id="IPR004045">
    <property type="entry name" value="Glutathione_S-Trfase_N"/>
</dbReference>
<dbReference type="PROSITE" id="PS50405">
    <property type="entry name" value="GST_CTER"/>
    <property type="match status" value="1"/>
</dbReference>
<dbReference type="RefSeq" id="WP_379882146.1">
    <property type="nucleotide sequence ID" value="NZ_JBHPON010000002.1"/>
</dbReference>
<evidence type="ECO:0000259" key="3">
    <source>
        <dbReference type="PROSITE" id="PS50405"/>
    </source>
</evidence>
<keyword evidence="5" id="KW-1185">Reference proteome</keyword>
<dbReference type="InterPro" id="IPR010987">
    <property type="entry name" value="Glutathione-S-Trfase_C-like"/>
</dbReference>
<dbReference type="PANTHER" id="PTHR44051">
    <property type="entry name" value="GLUTATHIONE S-TRANSFERASE-RELATED"/>
    <property type="match status" value="1"/>
</dbReference>
<dbReference type="Proteomes" id="UP001596116">
    <property type="component" value="Unassembled WGS sequence"/>
</dbReference>
<sequence length="258" mass="29921">MSDVTLYHWEPNANSGKPMLALMEKGVEFESHYLDLLNFDQHQPDYLAINPQGTIPAMTHRHPEMGDRVLTESTAIMEYVDAAFPGPKLMPDDPKDQWRVRWWMKFIDQWLAPSFSMIGWSVFIGPAVRKKDPKELEAAIDRIPLPERRVAWRKAIYGAFGEEEMKESQRRVAVGIRMLEDALSQREWLACDEYSLADINGFNSTYALPLSQPDLANDEKTPHILEWLRKVYERPATKKTWAMGKTDMVKRVKLLERS</sequence>
<comment type="similarity">
    <text evidence="1">Belongs to the GST superfamily.</text>
</comment>
<proteinExistence type="inferred from homology"/>
<dbReference type="CDD" id="cd00570">
    <property type="entry name" value="GST_N_family"/>
    <property type="match status" value="1"/>
</dbReference>